<name>A0A2T3GA78_9BIFI</name>
<feature type="transmembrane region" description="Helical" evidence="2">
    <location>
        <begin position="277"/>
        <end position="304"/>
    </location>
</feature>
<dbReference type="InterPro" id="IPR008523">
    <property type="entry name" value="DUF805"/>
</dbReference>
<evidence type="ECO:0000256" key="1">
    <source>
        <dbReference type="SAM" id="MobiDB-lite"/>
    </source>
</evidence>
<evidence type="ECO:0008006" key="5">
    <source>
        <dbReference type="Google" id="ProtNLM"/>
    </source>
</evidence>
<protein>
    <recommendedName>
        <fullName evidence="5">DUF805 domain-containing protein</fullName>
    </recommendedName>
</protein>
<feature type="region of interest" description="Disordered" evidence="1">
    <location>
        <begin position="60"/>
        <end position="187"/>
    </location>
</feature>
<keyword evidence="2" id="KW-0812">Transmembrane</keyword>
<dbReference type="Proteomes" id="UP000240228">
    <property type="component" value="Unassembled WGS sequence"/>
</dbReference>
<gene>
    <name evidence="3" type="ORF">CPA40_06235</name>
</gene>
<reference evidence="3 4" key="2">
    <citation type="submission" date="2018-03" db="EMBL/GenBank/DDBJ databases">
        <title>The comparative genomics of Bifidobacterium callitrichos reflects dietary carbohydrate utilization within the common marmoset gut.</title>
        <authorList>
            <person name="Rani A."/>
        </authorList>
    </citation>
    <scope>NUCLEOTIDE SEQUENCE [LARGE SCALE GENOMIC DNA]</scope>
    <source>
        <strain evidence="3 4">UMA51805</strain>
    </source>
</reference>
<feature type="compositionally biased region" description="Low complexity" evidence="1">
    <location>
        <begin position="172"/>
        <end position="187"/>
    </location>
</feature>
<sequence length="358" mass="37059">MVFRIFSFSHRFHSAAQAGRGTGALTGIAAFAHPPDYPPIPHGRRRRLPGADQVGTMASAEGRAGHSVVTGTTEASPPTITQPRHHPITDKEAPMTNPFTHDPAGFTEPDGNAGGNAGDNANGMPPSYPPHGTQTNPYGIPNYSNPNDSGGFNTNRTYQDGSRGGSRTEYDPNGAGTGTRAGTNAPPLHQPYYGCPPQEAFVRFFKKYVTVSGRASRSEYWWWTLIAFGIALALRFLANATDGALGILGTIWALGTLVPGFAIAIRRLHDSNRPGWLVVTPYALGFGGAIIILIGAASALSGAIGALGSGGSGGHVAAGVGGGIAFLVGIVVALAGVVVNIVLMLAPSRPEGARFDAV</sequence>
<dbReference type="EMBL" id="NWTX01000009">
    <property type="protein sequence ID" value="PST46377.1"/>
    <property type="molecule type" value="Genomic_DNA"/>
</dbReference>
<organism evidence="3 4">
    <name type="scientific">Bifidobacterium callitrichos</name>
    <dbReference type="NCBI Taxonomy" id="762209"/>
    <lineage>
        <taxon>Bacteria</taxon>
        <taxon>Bacillati</taxon>
        <taxon>Actinomycetota</taxon>
        <taxon>Actinomycetes</taxon>
        <taxon>Bifidobacteriales</taxon>
        <taxon>Bifidobacteriaceae</taxon>
        <taxon>Bifidobacterium</taxon>
    </lineage>
</organism>
<keyword evidence="2" id="KW-0472">Membrane</keyword>
<feature type="transmembrane region" description="Helical" evidence="2">
    <location>
        <begin position="220"/>
        <end position="238"/>
    </location>
</feature>
<feature type="transmembrane region" description="Helical" evidence="2">
    <location>
        <begin position="244"/>
        <end position="265"/>
    </location>
</feature>
<dbReference type="GO" id="GO:0005886">
    <property type="term" value="C:plasma membrane"/>
    <property type="evidence" value="ECO:0007669"/>
    <property type="project" value="TreeGrafter"/>
</dbReference>
<feature type="transmembrane region" description="Helical" evidence="2">
    <location>
        <begin position="324"/>
        <end position="346"/>
    </location>
</feature>
<dbReference type="PANTHER" id="PTHR34980:SF2">
    <property type="entry name" value="INNER MEMBRANE PROTEIN YHAH-RELATED"/>
    <property type="match status" value="1"/>
</dbReference>
<evidence type="ECO:0000313" key="3">
    <source>
        <dbReference type="EMBL" id="PST46377.1"/>
    </source>
</evidence>
<comment type="caution">
    <text evidence="3">The sequence shown here is derived from an EMBL/GenBank/DDBJ whole genome shotgun (WGS) entry which is preliminary data.</text>
</comment>
<dbReference type="Pfam" id="PF05656">
    <property type="entry name" value="DUF805"/>
    <property type="match status" value="1"/>
</dbReference>
<keyword evidence="2" id="KW-1133">Transmembrane helix</keyword>
<keyword evidence="4" id="KW-1185">Reference proteome</keyword>
<evidence type="ECO:0000313" key="4">
    <source>
        <dbReference type="Proteomes" id="UP000240228"/>
    </source>
</evidence>
<evidence type="ECO:0000256" key="2">
    <source>
        <dbReference type="SAM" id="Phobius"/>
    </source>
</evidence>
<dbReference type="PANTHER" id="PTHR34980">
    <property type="entry name" value="INNER MEMBRANE PROTEIN-RELATED-RELATED"/>
    <property type="match status" value="1"/>
</dbReference>
<dbReference type="AlphaFoldDB" id="A0A2T3GA78"/>
<reference evidence="4" key="1">
    <citation type="submission" date="2017-09" db="EMBL/GenBank/DDBJ databases">
        <authorList>
            <person name="Sela D.A."/>
            <person name="Albert K."/>
        </authorList>
    </citation>
    <scope>NUCLEOTIDE SEQUENCE [LARGE SCALE GENOMIC DNA]</scope>
    <source>
        <strain evidence="4">UMA51805</strain>
    </source>
</reference>
<proteinExistence type="predicted"/>
<feature type="compositionally biased region" description="Polar residues" evidence="1">
    <location>
        <begin position="69"/>
        <end position="82"/>
    </location>
</feature>
<accession>A0A2T3GA78</accession>
<feature type="compositionally biased region" description="Polar residues" evidence="1">
    <location>
        <begin position="132"/>
        <end position="160"/>
    </location>
</feature>